<gene>
    <name evidence="2" type="ordered locus">TUZN_1565</name>
</gene>
<protein>
    <recommendedName>
        <fullName evidence="4">Carboxylate--amine ligase</fullName>
    </recommendedName>
</protein>
<sequence>MRVVFNITKPFTREIFVTGFHGVGIVGHIAVKHLSRNCDVVGYVRYKKMPPVIAYEGDRLALQSEIFSCGRVAGVVNNYGLVDEAMYDFVEALSDWVVRSGFKLAVLFGGLDGRFRREPGDLLRIAYTSSYIKAGYPLEGRRLEQGLQIVGPLGLLLSYFEMRGFPALVILPYADKPADPQAASVALDHFGKLFDIRIDTADLRQLAEELEREYAEVKRQLEETRREESRYYI</sequence>
<reference evidence="2 3" key="1">
    <citation type="journal article" date="2011" name="J. Bacteriol.">
        <title>Complete genome sequence of the thermoacidophilic crenarchaeon Thermoproteus uzoniensis 768-20.</title>
        <authorList>
            <person name="Mardanov A.V."/>
            <person name="Gumerov V.M."/>
            <person name="Beletsky A.V."/>
            <person name="Prokofeva M.I."/>
            <person name="Bonch-Osmolovskaya E.A."/>
            <person name="Ravin N.V."/>
            <person name="Skryabin K.G."/>
        </authorList>
    </citation>
    <scope>NUCLEOTIDE SEQUENCE [LARGE SCALE GENOMIC DNA]</scope>
    <source>
        <strain evidence="2 3">768-20</strain>
    </source>
</reference>
<dbReference type="InterPro" id="IPR019151">
    <property type="entry name" value="Proteasome_assmbl_chaperone_2"/>
</dbReference>
<dbReference type="InterPro" id="IPR038389">
    <property type="entry name" value="PSMG2_sf"/>
</dbReference>
<evidence type="ECO:0000256" key="1">
    <source>
        <dbReference type="SAM" id="Coils"/>
    </source>
</evidence>
<dbReference type="PANTHER" id="PTHR35610">
    <property type="entry name" value="3-ISOPROPYLMALATE DEHYDRATASE-RELATED"/>
    <property type="match status" value="1"/>
</dbReference>
<accession>F2L2I5</accession>
<dbReference type="eggNOG" id="arCOG00347">
    <property type="taxonomic scope" value="Archaea"/>
</dbReference>
<evidence type="ECO:0000313" key="2">
    <source>
        <dbReference type="EMBL" id="AEA13033.1"/>
    </source>
</evidence>
<dbReference type="HOGENOM" id="CLU_075000_2_0_2"/>
<dbReference type="Proteomes" id="UP000008138">
    <property type="component" value="Chromosome"/>
</dbReference>
<reference key="2">
    <citation type="submission" date="2011-03" db="EMBL/GenBank/DDBJ databases">
        <title>Complete genome sequence of the thermoacidophilic crenarchaeon Thermoproteus uzoniensis 768-20.</title>
        <authorList>
            <person name="Mardanov A.V."/>
            <person name="Gumerov V.M."/>
            <person name="Beletsky A.V."/>
            <person name="Prokofeva M.I."/>
            <person name="Bonch-Osmolovskaya E.A."/>
            <person name="Ravin N.V."/>
            <person name="Skryabin K.G."/>
        </authorList>
    </citation>
    <scope>NUCLEOTIDE SEQUENCE</scope>
    <source>
        <strain>768-20</strain>
    </source>
</reference>
<dbReference type="Pfam" id="PF09754">
    <property type="entry name" value="PAC2"/>
    <property type="match status" value="1"/>
</dbReference>
<organism evidence="2 3">
    <name type="scientific">Thermoproteus uzoniensis (strain 768-20)</name>
    <dbReference type="NCBI Taxonomy" id="999630"/>
    <lineage>
        <taxon>Archaea</taxon>
        <taxon>Thermoproteota</taxon>
        <taxon>Thermoprotei</taxon>
        <taxon>Thermoproteales</taxon>
        <taxon>Thermoproteaceae</taxon>
        <taxon>Thermoproteus</taxon>
    </lineage>
</organism>
<evidence type="ECO:0000313" key="3">
    <source>
        <dbReference type="Proteomes" id="UP000008138"/>
    </source>
</evidence>
<dbReference type="EMBL" id="CP002590">
    <property type="protein sequence ID" value="AEA13033.1"/>
    <property type="molecule type" value="Genomic_DNA"/>
</dbReference>
<dbReference type="OrthoDB" id="35908at2157"/>
<proteinExistence type="predicted"/>
<dbReference type="GeneID" id="10361086"/>
<evidence type="ECO:0008006" key="4">
    <source>
        <dbReference type="Google" id="ProtNLM"/>
    </source>
</evidence>
<dbReference type="Gene3D" id="3.40.50.10900">
    <property type="entry name" value="PAC-like subunit"/>
    <property type="match status" value="1"/>
</dbReference>
<dbReference type="STRING" id="999630.TUZN_1565"/>
<feature type="coiled-coil region" evidence="1">
    <location>
        <begin position="200"/>
        <end position="227"/>
    </location>
</feature>
<dbReference type="SUPFAM" id="SSF159659">
    <property type="entry name" value="Cgl1923-like"/>
    <property type="match status" value="1"/>
</dbReference>
<dbReference type="AlphaFoldDB" id="F2L2I5"/>
<dbReference type="PANTHER" id="PTHR35610:SF3">
    <property type="entry name" value="PROTEASOME ASSEMBLY CHAPERONE FAMILY PROTEIN"/>
    <property type="match status" value="1"/>
</dbReference>
<keyword evidence="1" id="KW-0175">Coiled coil</keyword>
<dbReference type="RefSeq" id="WP_013680368.1">
    <property type="nucleotide sequence ID" value="NC_015315.1"/>
</dbReference>
<dbReference type="KEGG" id="tuz:TUZN_1565"/>
<name>F2L2I5_THEU7</name>
<keyword evidence="3" id="KW-1185">Reference proteome</keyword>